<comment type="function">
    <text evidence="1">Catalyzes the methylation of 5-carboxymethoxyuridine (cmo5U) to form 5-methoxycarbonylmethoxyuridine (mcmo5U) at position 34 in tRNAs.</text>
</comment>
<dbReference type="GO" id="GO:0032259">
    <property type="term" value="P:methylation"/>
    <property type="evidence" value="ECO:0007669"/>
    <property type="project" value="UniProtKB-KW"/>
</dbReference>
<keyword evidence="1" id="KW-0949">S-adenosyl-L-methionine</keyword>
<dbReference type="Pfam" id="PF08241">
    <property type="entry name" value="Methyltransf_11"/>
    <property type="match status" value="1"/>
</dbReference>
<dbReference type="InterPro" id="IPR033664">
    <property type="entry name" value="Cmo5U_methylTrfase"/>
</dbReference>
<comment type="caution">
    <text evidence="3">The sequence shown here is derived from an EMBL/GenBank/DDBJ whole genome shotgun (WGS) entry which is preliminary data.</text>
</comment>
<dbReference type="SUPFAM" id="SSF53335">
    <property type="entry name" value="S-adenosyl-L-methionine-dependent methyltransferases"/>
    <property type="match status" value="1"/>
</dbReference>
<reference evidence="3 4" key="1">
    <citation type="submission" date="2024-09" db="EMBL/GenBank/DDBJ databases">
        <authorList>
            <person name="Sun Q."/>
            <person name="Mori K."/>
        </authorList>
    </citation>
    <scope>NUCLEOTIDE SEQUENCE [LARGE SCALE GENOMIC DNA]</scope>
    <source>
        <strain evidence="3 4">KCTC 23315</strain>
    </source>
</reference>
<proteinExistence type="inferred from homology"/>
<evidence type="ECO:0000313" key="3">
    <source>
        <dbReference type="EMBL" id="MFC0049938.1"/>
    </source>
</evidence>
<feature type="binding site" evidence="1">
    <location>
        <position position="124"/>
    </location>
    <ligand>
        <name>S-adenosyl-L-methionine</name>
        <dbReference type="ChEBI" id="CHEBI:59789"/>
    </ligand>
</feature>
<sequence>MTRKTTVKTKSDRNFDSIAGKFQQNIYNTTKGRLRQLVLQRDLLELPALNQASTRVLDVGGGQGQLALWLAAQGHQVTLTDLSTEMLALAQQAATAQQLSLQISHLSLQQLAEQTFTAPVVLCHAVLEWLADPQQAIDQLWHLVEPGGVLSLMFYNIDAKRFSNIVYGNFNYVLRDLAYKKKVSLSPQNPLDPRAVSQWCQDAGFVQLSKTGVRCFHDYLRDRSEQESEFDKLLEVELRYSRTEPYASLGRYQHLLLHKPA</sequence>
<keyword evidence="4" id="KW-1185">Reference proteome</keyword>
<dbReference type="PANTHER" id="PTHR43861">
    <property type="entry name" value="TRANS-ACONITATE 2-METHYLTRANSFERASE-RELATED"/>
    <property type="match status" value="1"/>
</dbReference>
<evidence type="ECO:0000313" key="4">
    <source>
        <dbReference type="Proteomes" id="UP001589813"/>
    </source>
</evidence>
<accession>A0ABV6BGE4</accession>
<feature type="binding site" evidence="1">
    <location>
        <begin position="60"/>
        <end position="61"/>
    </location>
    <ligand>
        <name>S-adenosyl-L-methionine</name>
        <dbReference type="ChEBI" id="CHEBI:59789"/>
    </ligand>
</feature>
<comment type="similarity">
    <text evidence="1">Belongs to the class I-like SAM-binding methyltransferase superfamily. CmoM family.</text>
</comment>
<gene>
    <name evidence="1" type="primary">cmoM</name>
    <name evidence="3" type="ORF">ACFFJP_16675</name>
</gene>
<feature type="binding site" evidence="1">
    <location>
        <position position="35"/>
    </location>
    <ligand>
        <name>S-adenosyl-L-methionine</name>
        <dbReference type="ChEBI" id="CHEBI:59789"/>
    </ligand>
</feature>
<dbReference type="InterPro" id="IPR013216">
    <property type="entry name" value="Methyltransf_11"/>
</dbReference>
<keyword evidence="1" id="KW-0819">tRNA processing</keyword>
<evidence type="ECO:0000259" key="2">
    <source>
        <dbReference type="Pfam" id="PF08241"/>
    </source>
</evidence>
<name>A0ABV6BGE4_9GAMM</name>
<dbReference type="Gene3D" id="3.40.50.150">
    <property type="entry name" value="Vaccinia Virus protein VP39"/>
    <property type="match status" value="1"/>
</dbReference>
<comment type="catalytic activity">
    <reaction evidence="1">
        <text>5-carboxymethoxyuridine(34) in tRNA + S-adenosyl-L-methionine = 5-methoxycarbonylmethoxyuridine(34) in tRNA + S-adenosyl-L-homocysteine</text>
        <dbReference type="Rhea" id="RHEA:54080"/>
        <dbReference type="Rhea" id="RHEA-COMP:13383"/>
        <dbReference type="Rhea" id="RHEA-COMP:13781"/>
        <dbReference type="ChEBI" id="CHEBI:57856"/>
        <dbReference type="ChEBI" id="CHEBI:59789"/>
        <dbReference type="ChEBI" id="CHEBI:136879"/>
        <dbReference type="ChEBI" id="CHEBI:138053"/>
    </reaction>
</comment>
<keyword evidence="1 3" id="KW-0489">Methyltransferase</keyword>
<keyword evidence="1" id="KW-0808">Transferase</keyword>
<feature type="binding site" evidence="1">
    <location>
        <position position="81"/>
    </location>
    <ligand>
        <name>S-adenosyl-L-methionine</name>
        <dbReference type="ChEBI" id="CHEBI:59789"/>
    </ligand>
</feature>
<dbReference type="HAMAP" id="MF_02057">
    <property type="entry name" value="tRNA_methyltr_CmoM"/>
    <property type="match status" value="1"/>
</dbReference>
<dbReference type="GO" id="GO:0008168">
    <property type="term" value="F:methyltransferase activity"/>
    <property type="evidence" value="ECO:0007669"/>
    <property type="project" value="UniProtKB-KW"/>
</dbReference>
<protein>
    <recommendedName>
        <fullName evidence="1">tRNA 5-carboxymethoxyuridine methyltransferase</fullName>
        <ecNumber evidence="1">2.1.1.-</ecNumber>
    </recommendedName>
    <alternativeName>
        <fullName evidence="1">cmo5U methyltransferase</fullName>
    </alternativeName>
</protein>
<dbReference type="InterPro" id="IPR029063">
    <property type="entry name" value="SAM-dependent_MTases_sf"/>
</dbReference>
<dbReference type="Proteomes" id="UP001589813">
    <property type="component" value="Unassembled WGS sequence"/>
</dbReference>
<evidence type="ECO:0000256" key="1">
    <source>
        <dbReference type="HAMAP-Rule" id="MF_02057"/>
    </source>
</evidence>
<dbReference type="EMBL" id="JBHLXP010000005">
    <property type="protein sequence ID" value="MFC0049938.1"/>
    <property type="molecule type" value="Genomic_DNA"/>
</dbReference>
<dbReference type="RefSeq" id="WP_377246759.1">
    <property type="nucleotide sequence ID" value="NZ_JBHLXP010000005.1"/>
</dbReference>
<dbReference type="CDD" id="cd02440">
    <property type="entry name" value="AdoMet_MTases"/>
    <property type="match status" value="1"/>
</dbReference>
<organism evidence="3 4">
    <name type="scientific">Rheinheimera tilapiae</name>
    <dbReference type="NCBI Taxonomy" id="875043"/>
    <lineage>
        <taxon>Bacteria</taxon>
        <taxon>Pseudomonadati</taxon>
        <taxon>Pseudomonadota</taxon>
        <taxon>Gammaproteobacteria</taxon>
        <taxon>Chromatiales</taxon>
        <taxon>Chromatiaceae</taxon>
        <taxon>Rheinheimera</taxon>
    </lineage>
</organism>
<feature type="domain" description="Methyltransferase type 11" evidence="2">
    <location>
        <begin position="57"/>
        <end position="151"/>
    </location>
</feature>
<comment type="caution">
    <text evidence="1">Lacks conserved residue(s) required for the propagation of feature annotation.</text>
</comment>
<dbReference type="EC" id="2.1.1.-" evidence="1"/>